<name>A0ABV1BVS4_9FIRM</name>
<keyword evidence="1 3" id="KW-0807">Transducer</keyword>
<evidence type="ECO:0000259" key="6">
    <source>
        <dbReference type="PROSITE" id="PS50885"/>
    </source>
</evidence>
<evidence type="ECO:0000256" key="1">
    <source>
        <dbReference type="ARBA" id="ARBA00023224"/>
    </source>
</evidence>
<proteinExistence type="inferred from homology"/>
<accession>A0ABV1BVS4</accession>
<feature type="domain" description="Methyl-accepting transducer" evidence="5">
    <location>
        <begin position="360"/>
        <end position="624"/>
    </location>
</feature>
<dbReference type="PROSITE" id="PS50111">
    <property type="entry name" value="CHEMOTAXIS_TRANSDUC_2"/>
    <property type="match status" value="1"/>
</dbReference>
<organism evidence="7 8">
    <name type="scientific">[Lactobacillus] rogosae</name>
    <dbReference type="NCBI Taxonomy" id="706562"/>
    <lineage>
        <taxon>Bacteria</taxon>
        <taxon>Bacillati</taxon>
        <taxon>Bacillota</taxon>
        <taxon>Clostridia</taxon>
        <taxon>Lachnospirales</taxon>
        <taxon>Lachnospiraceae</taxon>
        <taxon>Lachnospira</taxon>
    </lineage>
</organism>
<dbReference type="Gene3D" id="3.30.450.20">
    <property type="entry name" value="PAS domain"/>
    <property type="match status" value="2"/>
</dbReference>
<dbReference type="InterPro" id="IPR003660">
    <property type="entry name" value="HAMP_dom"/>
</dbReference>
<feature type="domain" description="HAMP" evidence="6">
    <location>
        <begin position="303"/>
        <end position="355"/>
    </location>
</feature>
<evidence type="ECO:0000256" key="4">
    <source>
        <dbReference type="SAM" id="Phobius"/>
    </source>
</evidence>
<reference evidence="7 8" key="1">
    <citation type="submission" date="2024-03" db="EMBL/GenBank/DDBJ databases">
        <title>Human intestinal bacterial collection.</title>
        <authorList>
            <person name="Pauvert C."/>
            <person name="Hitch T.C.A."/>
            <person name="Clavel T."/>
        </authorList>
    </citation>
    <scope>NUCLEOTIDE SEQUENCE [LARGE SCALE GENOMIC DNA]</scope>
    <source>
        <strain evidence="7 8">CLA-AA-H255</strain>
    </source>
</reference>
<gene>
    <name evidence="7" type="ORF">WMO14_08125</name>
</gene>
<dbReference type="EMBL" id="JBBMER010000005">
    <property type="protein sequence ID" value="MEQ2379846.1"/>
    <property type="molecule type" value="Genomic_DNA"/>
</dbReference>
<evidence type="ECO:0000256" key="3">
    <source>
        <dbReference type="PROSITE-ProRule" id="PRU00284"/>
    </source>
</evidence>
<sequence length="660" mass="71352">MKKQRKISIKARLLGSIMPVVIAIVAVLVLIAYQASAGIIEDYSQNLLESSVSNQSSKIEAWLSENLASFQMAKTTIENLHPDDTQLKAILDGYYNYNDNYPDGLYVSDSNGNLIKADKSTKKESNPVQSIWYKEGLTRVNMAVGSAYKNAEGVNVISASGILNDGTDNIRVISADMTLDRITIIVNSFIDMDNAEAFLVDKNTGVILADRESSLISQKLGASGQSEYYQKVAAQFNSNDYDFTTIDGNMTVFKEVDGTDWVLVSYIPKNIVLAELIRLRTIMIIVGIICIMVLCVLVERMTNVVVKPVKNMTKAITQMASGDFTVSVNVKGNDEIAVMGQSIQKFIQAMRQMIAQIGDVSVRLKEQAVSSKNVSGEMNTAADIQSKSMRELNDTVDQLSVSVNEIAENVTQLAGVAAETKNDGDSVDIKMRETVEVSEKGRMDMEHVSEALNNIELSIRSLEEAVNKVGLASKEIVDIIKLIGDIADETNLLSLNASIEAARAGEAGRGFAVVASEIGSLAKNSTESVGHITQLITEINKLVEDAVSQAGDSVGEIGDSAVLIHTAVDTFNTIFNNIKATNELMANVVEKIGRVDEVATNVAAICEEQAASSDEIMATSESMLGQANNISKNSGQVEISAEELAASAEQLSNQVQQFHI</sequence>
<comment type="similarity">
    <text evidence="2">Belongs to the methyl-accepting chemotaxis (MCP) protein family.</text>
</comment>
<evidence type="ECO:0000313" key="8">
    <source>
        <dbReference type="Proteomes" id="UP001442364"/>
    </source>
</evidence>
<dbReference type="SMART" id="SM00304">
    <property type="entry name" value="HAMP"/>
    <property type="match status" value="2"/>
</dbReference>
<evidence type="ECO:0000313" key="7">
    <source>
        <dbReference type="EMBL" id="MEQ2379846.1"/>
    </source>
</evidence>
<dbReference type="Pfam" id="PF00672">
    <property type="entry name" value="HAMP"/>
    <property type="match status" value="1"/>
</dbReference>
<dbReference type="PROSITE" id="PS50885">
    <property type="entry name" value="HAMP"/>
    <property type="match status" value="1"/>
</dbReference>
<dbReference type="RefSeq" id="WP_349153625.1">
    <property type="nucleotide sequence ID" value="NZ_JBBMER010000005.1"/>
</dbReference>
<dbReference type="InterPro" id="IPR004089">
    <property type="entry name" value="MCPsignal_dom"/>
</dbReference>
<keyword evidence="8" id="KW-1185">Reference proteome</keyword>
<dbReference type="PANTHER" id="PTHR32089:SF112">
    <property type="entry name" value="LYSOZYME-LIKE PROTEIN-RELATED"/>
    <property type="match status" value="1"/>
</dbReference>
<dbReference type="Gene3D" id="1.10.287.950">
    <property type="entry name" value="Methyl-accepting chemotaxis protein"/>
    <property type="match status" value="1"/>
</dbReference>
<dbReference type="Pfam" id="PF00015">
    <property type="entry name" value="MCPsignal"/>
    <property type="match status" value="1"/>
</dbReference>
<dbReference type="CDD" id="cd06225">
    <property type="entry name" value="HAMP"/>
    <property type="match status" value="1"/>
</dbReference>
<keyword evidence="4" id="KW-0812">Transmembrane</keyword>
<dbReference type="SMART" id="SM00283">
    <property type="entry name" value="MA"/>
    <property type="match status" value="1"/>
</dbReference>
<feature type="transmembrane region" description="Helical" evidence="4">
    <location>
        <begin position="277"/>
        <end position="298"/>
    </location>
</feature>
<protein>
    <submittedName>
        <fullName evidence="7">Methyl-accepting chemotaxis protein</fullName>
    </submittedName>
</protein>
<dbReference type="PANTHER" id="PTHR32089">
    <property type="entry name" value="METHYL-ACCEPTING CHEMOTAXIS PROTEIN MCPB"/>
    <property type="match status" value="1"/>
</dbReference>
<dbReference type="SUPFAM" id="SSF58104">
    <property type="entry name" value="Methyl-accepting chemotaxis protein (MCP) signaling domain"/>
    <property type="match status" value="1"/>
</dbReference>
<keyword evidence="4" id="KW-1133">Transmembrane helix</keyword>
<evidence type="ECO:0000256" key="2">
    <source>
        <dbReference type="ARBA" id="ARBA00029447"/>
    </source>
</evidence>
<dbReference type="Proteomes" id="UP001442364">
    <property type="component" value="Unassembled WGS sequence"/>
</dbReference>
<evidence type="ECO:0000259" key="5">
    <source>
        <dbReference type="PROSITE" id="PS50111"/>
    </source>
</evidence>
<dbReference type="Gene3D" id="1.10.8.500">
    <property type="entry name" value="HAMP domain in histidine kinase"/>
    <property type="match status" value="1"/>
</dbReference>
<comment type="caution">
    <text evidence="7">The sequence shown here is derived from an EMBL/GenBank/DDBJ whole genome shotgun (WGS) entry which is preliminary data.</text>
</comment>
<keyword evidence="4" id="KW-0472">Membrane</keyword>